<evidence type="ECO:0000313" key="4">
    <source>
        <dbReference type="Proteomes" id="UP000264310"/>
    </source>
</evidence>
<reference evidence="3 4" key="1">
    <citation type="submission" date="2018-08" db="EMBL/GenBank/DDBJ databases">
        <title>Fulvimarina sp. 85, whole genome shotgun sequence.</title>
        <authorList>
            <person name="Tuo L."/>
        </authorList>
    </citation>
    <scope>NUCLEOTIDE SEQUENCE [LARGE SCALE GENOMIC DNA]</scope>
    <source>
        <strain evidence="3 4">85</strain>
    </source>
</reference>
<keyword evidence="2" id="KW-1133">Transmembrane helix</keyword>
<dbReference type="InterPro" id="IPR009325">
    <property type="entry name" value="DUF983"/>
</dbReference>
<accession>A0A371X5Q8</accession>
<proteinExistence type="predicted"/>
<keyword evidence="2" id="KW-0472">Membrane</keyword>
<comment type="caution">
    <text evidence="3">The sequence shown here is derived from an EMBL/GenBank/DDBJ whole genome shotgun (WGS) entry which is preliminary data.</text>
</comment>
<protein>
    <submittedName>
        <fullName evidence="3">DUF983 domain-containing protein</fullName>
    </submittedName>
</protein>
<feature type="region of interest" description="Disordered" evidence="1">
    <location>
        <begin position="122"/>
        <end position="152"/>
    </location>
</feature>
<dbReference type="AlphaFoldDB" id="A0A371X5Q8"/>
<feature type="transmembrane region" description="Helical" evidence="2">
    <location>
        <begin position="56"/>
        <end position="76"/>
    </location>
</feature>
<keyword evidence="4" id="KW-1185">Reference proteome</keyword>
<dbReference type="RefSeq" id="WP_116682976.1">
    <property type="nucleotide sequence ID" value="NZ_QURL01000003.1"/>
</dbReference>
<evidence type="ECO:0000313" key="3">
    <source>
        <dbReference type="EMBL" id="RFC64557.1"/>
    </source>
</evidence>
<dbReference type="OrthoDB" id="9799456at2"/>
<name>A0A371X5Q8_9HYPH</name>
<organism evidence="3 4">
    <name type="scientific">Fulvimarina endophytica</name>
    <dbReference type="NCBI Taxonomy" id="2293836"/>
    <lineage>
        <taxon>Bacteria</taxon>
        <taxon>Pseudomonadati</taxon>
        <taxon>Pseudomonadota</taxon>
        <taxon>Alphaproteobacteria</taxon>
        <taxon>Hyphomicrobiales</taxon>
        <taxon>Aurantimonadaceae</taxon>
        <taxon>Fulvimarina</taxon>
    </lineage>
</organism>
<sequence length="152" mass="16304">MSETGRSEPDPVRAGLAGRCPHCGEGRLFAGFLKPARSCDVCGLDYGFADTGDGPVVFVILIIGFLVCGLALWLQVAMEPPLYVHFLIWLPLAVILTLPLMRLLKGVTLTLTYANRAREGRIETPADRGASHAPGKAGEPIDSPSSRTSDDR</sequence>
<evidence type="ECO:0000256" key="1">
    <source>
        <dbReference type="SAM" id="MobiDB-lite"/>
    </source>
</evidence>
<feature type="transmembrane region" description="Helical" evidence="2">
    <location>
        <begin position="82"/>
        <end position="101"/>
    </location>
</feature>
<evidence type="ECO:0000256" key="2">
    <source>
        <dbReference type="SAM" id="Phobius"/>
    </source>
</evidence>
<feature type="compositionally biased region" description="Polar residues" evidence="1">
    <location>
        <begin position="143"/>
        <end position="152"/>
    </location>
</feature>
<keyword evidence="2" id="KW-0812">Transmembrane</keyword>
<dbReference type="Pfam" id="PF06170">
    <property type="entry name" value="DUF983"/>
    <property type="match status" value="1"/>
</dbReference>
<dbReference type="EMBL" id="QURL01000003">
    <property type="protein sequence ID" value="RFC64557.1"/>
    <property type="molecule type" value="Genomic_DNA"/>
</dbReference>
<gene>
    <name evidence="3" type="ORF">DYI37_08165</name>
</gene>
<dbReference type="Proteomes" id="UP000264310">
    <property type="component" value="Unassembled WGS sequence"/>
</dbReference>